<dbReference type="PROSITE" id="PS51733">
    <property type="entry name" value="BPL_LPL_CATALYTIC"/>
    <property type="match status" value="1"/>
</dbReference>
<protein>
    <recommendedName>
        <fullName evidence="4">Putative lipoate-protein ligase A</fullName>
    </recommendedName>
</protein>
<proteinExistence type="inferred from homology"/>
<dbReference type="InterPro" id="IPR004562">
    <property type="entry name" value="LipoylTrfase_LipoateP_Ligase"/>
</dbReference>
<dbReference type="Gene3D" id="3.30.930.10">
    <property type="entry name" value="Bira Bifunctional Protein, Domain 2"/>
    <property type="match status" value="1"/>
</dbReference>
<evidence type="ECO:0000256" key="2">
    <source>
        <dbReference type="ARBA" id="ARBA00005085"/>
    </source>
</evidence>
<evidence type="ECO:0000313" key="8">
    <source>
        <dbReference type="Proteomes" id="UP001337655"/>
    </source>
</evidence>
<feature type="compositionally biased region" description="Basic and acidic residues" evidence="5">
    <location>
        <begin position="102"/>
        <end position="119"/>
    </location>
</feature>
<evidence type="ECO:0000259" key="6">
    <source>
        <dbReference type="PROSITE" id="PS51733"/>
    </source>
</evidence>
<dbReference type="AlphaFoldDB" id="A0AAV9PD12"/>
<sequence>MHQLTPIPHQVPSIIIGRNQNPWLEVDLNLISQASKPGVLQQIDLVRRRSGGGTVFHDEGNVNWTVIYPSADFTRDKHAEMIVRALRGCGVERARVNERHDIVLDQGDRKADSDPKDTHTSPYTASSDSAARPLKVSGSAYKLTRGRALHHGTCLLSSPNLKFISQCLHSPARPYIKARGVESVSSPVTNIALSNEHFISAVQDQFSKMYDHDRGVEAMPFNDELLEVTEIKRGYEELQSLEWTYLQTPQFTLANSNEVSRPVNIDLTVRHGVVTDASIAPTASDPSLQERTSLNENLVGLTLHKVTNWQDELSDSLKALPSEEGRRFVVDWLSKMLPSIPRSGK</sequence>
<dbReference type="Proteomes" id="UP001337655">
    <property type="component" value="Unassembled WGS sequence"/>
</dbReference>
<feature type="domain" description="BPL/LPL catalytic" evidence="6">
    <location>
        <begin position="1"/>
        <end position="214"/>
    </location>
</feature>
<dbReference type="SUPFAM" id="SSF55681">
    <property type="entry name" value="Class II aaRS and biotin synthetases"/>
    <property type="match status" value="1"/>
</dbReference>
<dbReference type="Pfam" id="PF21948">
    <property type="entry name" value="LplA-B_cat"/>
    <property type="match status" value="1"/>
</dbReference>
<gene>
    <name evidence="7" type="ORF">LTR77_004473</name>
</gene>
<reference evidence="7 8" key="1">
    <citation type="submission" date="2023-08" db="EMBL/GenBank/DDBJ databases">
        <title>Black Yeasts Isolated from many extreme environments.</title>
        <authorList>
            <person name="Coleine C."/>
            <person name="Stajich J.E."/>
            <person name="Selbmann L."/>
        </authorList>
    </citation>
    <scope>NUCLEOTIDE SEQUENCE [LARGE SCALE GENOMIC DNA]</scope>
    <source>
        <strain evidence="7 8">CCFEE 5935</strain>
    </source>
</reference>
<accession>A0AAV9PD12</accession>
<comment type="similarity">
    <text evidence="3">Belongs to the LplA family.</text>
</comment>
<dbReference type="EMBL" id="JAVRRT010000006">
    <property type="protein sequence ID" value="KAK5171329.1"/>
    <property type="molecule type" value="Genomic_DNA"/>
</dbReference>
<evidence type="ECO:0000256" key="5">
    <source>
        <dbReference type="SAM" id="MobiDB-lite"/>
    </source>
</evidence>
<evidence type="ECO:0000313" key="7">
    <source>
        <dbReference type="EMBL" id="KAK5171329.1"/>
    </source>
</evidence>
<feature type="compositionally biased region" description="Polar residues" evidence="5">
    <location>
        <begin position="120"/>
        <end position="129"/>
    </location>
</feature>
<comment type="pathway">
    <text evidence="2">Protein modification; protein lipoylation via exogenous pathway; protein N(6)-(lipoyl)lysine from lipoate: step 2/2.</text>
</comment>
<keyword evidence="8" id="KW-1185">Reference proteome</keyword>
<dbReference type="CDD" id="cd16443">
    <property type="entry name" value="LplA"/>
    <property type="match status" value="1"/>
</dbReference>
<dbReference type="GO" id="GO:0009249">
    <property type="term" value="P:protein lipoylation"/>
    <property type="evidence" value="ECO:0007669"/>
    <property type="project" value="InterPro"/>
</dbReference>
<dbReference type="InterPro" id="IPR004143">
    <property type="entry name" value="BPL_LPL_catalytic"/>
</dbReference>
<organism evidence="7 8">
    <name type="scientific">Saxophila tyrrhenica</name>
    <dbReference type="NCBI Taxonomy" id="1690608"/>
    <lineage>
        <taxon>Eukaryota</taxon>
        <taxon>Fungi</taxon>
        <taxon>Dikarya</taxon>
        <taxon>Ascomycota</taxon>
        <taxon>Pezizomycotina</taxon>
        <taxon>Dothideomycetes</taxon>
        <taxon>Dothideomycetidae</taxon>
        <taxon>Mycosphaerellales</taxon>
        <taxon>Extremaceae</taxon>
        <taxon>Saxophila</taxon>
    </lineage>
</organism>
<dbReference type="InterPro" id="IPR045864">
    <property type="entry name" value="aa-tRNA-synth_II/BPL/LPL"/>
</dbReference>
<feature type="region of interest" description="Disordered" evidence="5">
    <location>
        <begin position="102"/>
        <end position="131"/>
    </location>
</feature>
<dbReference type="GO" id="GO:0005739">
    <property type="term" value="C:mitochondrion"/>
    <property type="evidence" value="ECO:0007669"/>
    <property type="project" value="TreeGrafter"/>
</dbReference>
<evidence type="ECO:0000256" key="4">
    <source>
        <dbReference type="ARBA" id="ARBA00015925"/>
    </source>
</evidence>
<comment type="function">
    <text evidence="1">Catalyzes both the ATP-dependent activation of exogenously supplied lipoate to lipoyl-AMP and the transfer of the activated lipoyl onto the lipoyl domains of lipoate-dependent enzymes.</text>
</comment>
<name>A0AAV9PD12_9PEZI</name>
<dbReference type="PANTHER" id="PTHR12561:SF3">
    <property type="entry name" value="LIPOYLTRANSFERASE 1, MITOCHONDRIAL"/>
    <property type="match status" value="1"/>
</dbReference>
<dbReference type="GeneID" id="89925819"/>
<dbReference type="RefSeq" id="XP_064660357.1">
    <property type="nucleotide sequence ID" value="XM_064801727.1"/>
</dbReference>
<dbReference type="GO" id="GO:0017118">
    <property type="term" value="F:lipoyltransferase activity"/>
    <property type="evidence" value="ECO:0007669"/>
    <property type="project" value="TreeGrafter"/>
</dbReference>
<evidence type="ECO:0000256" key="3">
    <source>
        <dbReference type="ARBA" id="ARBA00008242"/>
    </source>
</evidence>
<dbReference type="PANTHER" id="PTHR12561">
    <property type="entry name" value="LIPOATE-PROTEIN LIGASE"/>
    <property type="match status" value="1"/>
</dbReference>
<comment type="caution">
    <text evidence="7">The sequence shown here is derived from an EMBL/GenBank/DDBJ whole genome shotgun (WGS) entry which is preliminary data.</text>
</comment>
<evidence type="ECO:0000256" key="1">
    <source>
        <dbReference type="ARBA" id="ARBA00003253"/>
    </source>
</evidence>